<dbReference type="STRING" id="926571.NVIE_028110"/>
<evidence type="ECO:0000313" key="2">
    <source>
        <dbReference type="Proteomes" id="UP000027093"/>
    </source>
</evidence>
<organism evidence="1 2">
    <name type="scientific">Nitrososphaera viennensis EN76</name>
    <dbReference type="NCBI Taxonomy" id="926571"/>
    <lineage>
        <taxon>Archaea</taxon>
        <taxon>Nitrososphaerota</taxon>
        <taxon>Nitrososphaeria</taxon>
        <taxon>Nitrososphaerales</taxon>
        <taxon>Nitrososphaeraceae</taxon>
        <taxon>Nitrososphaera</taxon>
    </lineage>
</organism>
<dbReference type="AlphaFoldDB" id="A0A060HUH1"/>
<reference evidence="1 2" key="1">
    <citation type="journal article" date="2014" name="Int. J. Syst. Evol. Microbiol.">
        <title>Nitrososphaera viennensis gen. nov., sp. nov., an aerobic and mesophilic, ammonia-oxidizing archaeon from soil and a member of the archaeal phylum Thaumarchaeota.</title>
        <authorList>
            <person name="Stieglmeier M."/>
            <person name="Klingl A."/>
            <person name="Alves R.J."/>
            <person name="Rittmann S.K."/>
            <person name="Melcher M."/>
            <person name="Leisch N."/>
            <person name="Schleper C."/>
        </authorList>
    </citation>
    <scope>NUCLEOTIDE SEQUENCE [LARGE SCALE GENOMIC DNA]</scope>
    <source>
        <strain evidence="1">EN76</strain>
    </source>
</reference>
<sequence length="91" mass="9847">MIRMGTVALHLGNGRGEEEGLPSVIVKCPVCAGSGSIQCIKNNRVNPFCLSLPLATEERCNCCDGRGWVRKEQQECSSFCRCAKEEGVSAK</sequence>
<dbReference type="HOGENOM" id="CLU_2475836_0_0_2"/>
<dbReference type="EMBL" id="CP007536">
    <property type="protein sequence ID" value="AIC17086.1"/>
    <property type="molecule type" value="Genomic_DNA"/>
</dbReference>
<accession>A0A060HUH1</accession>
<name>A0A060HUH1_9ARCH</name>
<proteinExistence type="predicted"/>
<protein>
    <submittedName>
        <fullName evidence="1">Uncharacterized protein</fullName>
    </submittedName>
</protein>
<dbReference type="KEGG" id="nvn:NVIE_028110"/>
<keyword evidence="2" id="KW-1185">Reference proteome</keyword>
<gene>
    <name evidence="1" type="ORF">NVIE_028110</name>
</gene>
<dbReference type="Proteomes" id="UP000027093">
    <property type="component" value="Chromosome"/>
</dbReference>
<evidence type="ECO:0000313" key="1">
    <source>
        <dbReference type="EMBL" id="AIC17086.1"/>
    </source>
</evidence>